<accession>A0AA39JL44</accession>
<dbReference type="EMBL" id="JAUEPT010000018">
    <property type="protein sequence ID" value="KAK0444760.1"/>
    <property type="molecule type" value="Genomic_DNA"/>
</dbReference>
<name>A0AA39JL44_9AGAR</name>
<sequence>MGPRSAAATAPALFLEMVCCSDIALARCFCCFHGPEFYCSCRRAWLTCVSLVPPDSVSHAAALFLEIVCCSIARRLCLRLVSVIPALLVGARYVARGPCACLHVSHCHTLHDDIHPLQTATYRFIRIALPKRVYIQSSSLHQSKKCA</sequence>
<reference evidence="2" key="1">
    <citation type="submission" date="2023-06" db="EMBL/GenBank/DDBJ databases">
        <authorList>
            <consortium name="Lawrence Berkeley National Laboratory"/>
            <person name="Ahrendt S."/>
            <person name="Sahu N."/>
            <person name="Indic B."/>
            <person name="Wong-Bajracharya J."/>
            <person name="Merenyi Z."/>
            <person name="Ke H.-M."/>
            <person name="Monk M."/>
            <person name="Kocsube S."/>
            <person name="Drula E."/>
            <person name="Lipzen A."/>
            <person name="Balint B."/>
            <person name="Henrissat B."/>
            <person name="Andreopoulos B."/>
            <person name="Martin F.M."/>
            <person name="Harder C.B."/>
            <person name="Rigling D."/>
            <person name="Ford K.L."/>
            <person name="Foster G.D."/>
            <person name="Pangilinan J."/>
            <person name="Papanicolaou A."/>
            <person name="Barry K."/>
            <person name="LaButti K."/>
            <person name="Viragh M."/>
            <person name="Koriabine M."/>
            <person name="Yan M."/>
            <person name="Riley R."/>
            <person name="Champramary S."/>
            <person name="Plett K.L."/>
            <person name="Tsai I.J."/>
            <person name="Slot J."/>
            <person name="Sipos G."/>
            <person name="Plett J."/>
            <person name="Nagy L.G."/>
            <person name="Grigoriev I.V."/>
        </authorList>
    </citation>
    <scope>NUCLEOTIDE SEQUENCE</scope>
    <source>
        <strain evidence="2">FPL87.14</strain>
    </source>
</reference>
<feature type="chain" id="PRO_5041215231" description="Secreted protein" evidence="1">
    <location>
        <begin position="27"/>
        <end position="147"/>
    </location>
</feature>
<keyword evidence="3" id="KW-1185">Reference proteome</keyword>
<feature type="signal peptide" evidence="1">
    <location>
        <begin position="1"/>
        <end position="26"/>
    </location>
</feature>
<evidence type="ECO:0000256" key="1">
    <source>
        <dbReference type="SAM" id="SignalP"/>
    </source>
</evidence>
<organism evidence="2 3">
    <name type="scientific">Armillaria borealis</name>
    <dbReference type="NCBI Taxonomy" id="47425"/>
    <lineage>
        <taxon>Eukaryota</taxon>
        <taxon>Fungi</taxon>
        <taxon>Dikarya</taxon>
        <taxon>Basidiomycota</taxon>
        <taxon>Agaricomycotina</taxon>
        <taxon>Agaricomycetes</taxon>
        <taxon>Agaricomycetidae</taxon>
        <taxon>Agaricales</taxon>
        <taxon>Marasmiineae</taxon>
        <taxon>Physalacriaceae</taxon>
        <taxon>Armillaria</taxon>
    </lineage>
</organism>
<keyword evidence="1" id="KW-0732">Signal</keyword>
<evidence type="ECO:0000313" key="3">
    <source>
        <dbReference type="Proteomes" id="UP001175226"/>
    </source>
</evidence>
<proteinExistence type="predicted"/>
<dbReference type="AlphaFoldDB" id="A0AA39JL44"/>
<gene>
    <name evidence="2" type="ORF">EV421DRAFT_368646</name>
</gene>
<evidence type="ECO:0008006" key="4">
    <source>
        <dbReference type="Google" id="ProtNLM"/>
    </source>
</evidence>
<comment type="caution">
    <text evidence="2">The sequence shown here is derived from an EMBL/GenBank/DDBJ whole genome shotgun (WGS) entry which is preliminary data.</text>
</comment>
<dbReference type="Proteomes" id="UP001175226">
    <property type="component" value="Unassembled WGS sequence"/>
</dbReference>
<protein>
    <recommendedName>
        <fullName evidence="4">Secreted protein</fullName>
    </recommendedName>
</protein>
<evidence type="ECO:0000313" key="2">
    <source>
        <dbReference type="EMBL" id="KAK0444760.1"/>
    </source>
</evidence>